<proteinExistence type="predicted"/>
<gene>
    <name evidence="1" type="ORF">DILT_LOCUS18462</name>
</gene>
<organism evidence="1 2">
    <name type="scientific">Dibothriocephalus latus</name>
    <name type="common">Fish tapeworm</name>
    <name type="synonym">Diphyllobothrium latum</name>
    <dbReference type="NCBI Taxonomy" id="60516"/>
    <lineage>
        <taxon>Eukaryota</taxon>
        <taxon>Metazoa</taxon>
        <taxon>Spiralia</taxon>
        <taxon>Lophotrochozoa</taxon>
        <taxon>Platyhelminthes</taxon>
        <taxon>Cestoda</taxon>
        <taxon>Eucestoda</taxon>
        <taxon>Diphyllobothriidea</taxon>
        <taxon>Diphyllobothriidae</taxon>
        <taxon>Dibothriocephalus</taxon>
    </lineage>
</organism>
<keyword evidence="2" id="KW-1185">Reference proteome</keyword>
<evidence type="ECO:0000313" key="1">
    <source>
        <dbReference type="EMBL" id="VDN41156.1"/>
    </source>
</evidence>
<name>A0A3P7RDH8_DIBLA</name>
<evidence type="ECO:0008006" key="3">
    <source>
        <dbReference type="Google" id="ProtNLM"/>
    </source>
</evidence>
<accession>A0A3P7RDH8</accession>
<dbReference type="EMBL" id="UYRU01100608">
    <property type="protein sequence ID" value="VDN41156.1"/>
    <property type="molecule type" value="Genomic_DNA"/>
</dbReference>
<sequence>MSPAHDLSYVFILPRLEEHADAFPNSPPELQRQTCLDACSFAREEYLETAAILAGSKQAVCPLPSSWPESCQQVCVTDADCHPPRVTRCCQSDVCARSNGGGGGGGVLRFAGSVSQTPPTGVCMQVVTTIKGTHNNDTNNQHHHHHHRHRHHHNYNHCYHYHVSVIIASCKKHYKKRTRHYRSDN</sequence>
<dbReference type="Proteomes" id="UP000281553">
    <property type="component" value="Unassembled WGS sequence"/>
</dbReference>
<dbReference type="AlphaFoldDB" id="A0A3P7RDH8"/>
<evidence type="ECO:0000313" key="2">
    <source>
        <dbReference type="Proteomes" id="UP000281553"/>
    </source>
</evidence>
<protein>
    <recommendedName>
        <fullName evidence="3">WAP domain-containing protein</fullName>
    </recommendedName>
</protein>
<reference evidence="1 2" key="1">
    <citation type="submission" date="2018-11" db="EMBL/GenBank/DDBJ databases">
        <authorList>
            <consortium name="Pathogen Informatics"/>
        </authorList>
    </citation>
    <scope>NUCLEOTIDE SEQUENCE [LARGE SCALE GENOMIC DNA]</scope>
</reference>